<keyword evidence="1" id="KW-0472">Membrane</keyword>
<evidence type="ECO:0008006" key="4">
    <source>
        <dbReference type="Google" id="ProtNLM"/>
    </source>
</evidence>
<keyword evidence="3" id="KW-1185">Reference proteome</keyword>
<dbReference type="Proteomes" id="UP001243717">
    <property type="component" value="Unassembled WGS sequence"/>
</dbReference>
<keyword evidence="1" id="KW-1133">Transmembrane helix</keyword>
<gene>
    <name evidence="2" type="ORF">QEH59_06995</name>
</gene>
<proteinExistence type="predicted"/>
<sequence>MLAKYDEETLGKQGFALVISLLLMSFVLILLLTLSVQVQVETRLSSSDQQLLRARQNALLGLYVALGELQSLSGVDQRVTARAALDDSDASTALVEGIEHPNWIGVWDASVDVNFLNSLPASTDAYYDYSNRADQRFLGWLVSGENPDPRTGISGDNAVTIFGANFTGIAQSHEVIVESLEIEGRNGLTGRTAWWLSDEGIKADASLYDPARDSGATEARQRASFMVSQRNAIEAMGTAGDIFNNFGNVGPDIECLRHINELSLVDELSGSSEDIQNALDLLAHDMTMESHGLLTDTLRGGFKTDLSVLLREADSTNFDPSIYEIASYSRGDGRHALAEYPTGSSSHPTPNAPTWEQLIDYYQLGDRISDSVELRGHSADGSGIFPVITRYVLNLQPLFERNSGGDRFLLFPAPIVVLWNPYSVPVQIPSNAYVDLLIKDEGFFLGSLWRKGLKSSGSIAGVLDELLGPNPIINDMGVSLDQQVGGGDLMELPGLTRLVDPLDSNEGYTGYSFRLPSVEMAPGQVLAFGIHNDEEAYDGRNELELGAFPIDPKAAKFDTGLRASSTWTQVVDEASAKPYLASGNDPSDAYDYFEAGSFQINMDLGKNDSAKRNPFRVAVGLRLNSDPSDLYDQDDYVSLSYDIIASNPNQNRYDGPSSIQRHDIFTIGGTGIDDVSYMFPNAFSVDVVLGSGFEYVDNVMQSSNAGFFIRNRWNVGQNFRAPFSGPSSIDPATGGNSSFGAIGSYRHYDLAGSIDMHVPEISLTFSGEGAFFGSGIDVTGQSSLSYFDVPQRSVGVLSLGALQHLPVAEYSSSHSYGISNGIANPRVADTGSLYPSASSFSDTRGGELLPLDQSFLLNQSVWDAYYFSGHTRELVAADLVTSEGPLYNSRYRYSSEATGTGLNHPRFAAQNFFVNGAFNINSTSVEAWKAILSGANGLSFNPVTGSHSGSLTFPFSRMAQPIAGASDEWKGYRELSSGEIDRLAETIVEQVKERGPFLSLSDFVNRRLVGGNVEAGLRSALEVAIDKAGINTVLESTSGSFSLSDVPTSIRPGSDFIEDVSEGSFYEGIAGWLTQGDILQQIAPFISPRSDTFTIRGYGSAIDPTTNEVDSEVICEAVVQRKPQYVDDSDNPEDRLLSFNSVNGEYQRNSLDPINERFGRKYEIISFRWVQP</sequence>
<keyword evidence="1" id="KW-0812">Transmembrane</keyword>
<feature type="transmembrane region" description="Helical" evidence="1">
    <location>
        <begin position="14"/>
        <end position="36"/>
    </location>
</feature>
<dbReference type="RefSeq" id="WP_308984647.1">
    <property type="nucleotide sequence ID" value="NZ_JARXIC010000009.1"/>
</dbReference>
<evidence type="ECO:0000256" key="1">
    <source>
        <dbReference type="SAM" id="Phobius"/>
    </source>
</evidence>
<name>A0ABU1AHT0_9BACT</name>
<comment type="caution">
    <text evidence="2">The sequence shown here is derived from an EMBL/GenBank/DDBJ whole genome shotgun (WGS) entry which is preliminary data.</text>
</comment>
<reference evidence="2 3" key="1">
    <citation type="submission" date="2023-04" db="EMBL/GenBank/DDBJ databases">
        <title>A novel bacteria isolated from coastal sediment.</title>
        <authorList>
            <person name="Liu X.-J."/>
            <person name="Du Z.-J."/>
        </authorList>
    </citation>
    <scope>NUCLEOTIDE SEQUENCE [LARGE SCALE GENOMIC DNA]</scope>
    <source>
        <strain evidence="2 3">SDUM461004</strain>
    </source>
</reference>
<accession>A0ABU1AHT0</accession>
<protein>
    <recommendedName>
        <fullName evidence="4">Type 4 fimbrial biogenesis protein PilX N-terminal domain-containing protein</fullName>
    </recommendedName>
</protein>
<dbReference type="EMBL" id="JARXIC010000009">
    <property type="protein sequence ID" value="MDQ8194164.1"/>
    <property type="molecule type" value="Genomic_DNA"/>
</dbReference>
<evidence type="ECO:0000313" key="2">
    <source>
        <dbReference type="EMBL" id="MDQ8194164.1"/>
    </source>
</evidence>
<organism evidence="2 3">
    <name type="scientific">Thalassobacterium sedimentorum</name>
    <dbReference type="NCBI Taxonomy" id="3041258"/>
    <lineage>
        <taxon>Bacteria</taxon>
        <taxon>Pseudomonadati</taxon>
        <taxon>Verrucomicrobiota</taxon>
        <taxon>Opitutia</taxon>
        <taxon>Puniceicoccales</taxon>
        <taxon>Coraliomargaritaceae</taxon>
        <taxon>Thalassobacterium</taxon>
    </lineage>
</organism>
<evidence type="ECO:0000313" key="3">
    <source>
        <dbReference type="Proteomes" id="UP001243717"/>
    </source>
</evidence>